<organism evidence="2 3">
    <name type="scientific">Flavobacterium aureirubrum</name>
    <dbReference type="NCBI Taxonomy" id="3133147"/>
    <lineage>
        <taxon>Bacteria</taxon>
        <taxon>Pseudomonadati</taxon>
        <taxon>Bacteroidota</taxon>
        <taxon>Flavobacteriia</taxon>
        <taxon>Flavobacteriales</taxon>
        <taxon>Flavobacteriaceae</taxon>
        <taxon>Flavobacterium</taxon>
    </lineage>
</organism>
<evidence type="ECO:0000313" key="2">
    <source>
        <dbReference type="EMBL" id="MEM0541260.1"/>
    </source>
</evidence>
<dbReference type="EMBL" id="JBCGDO010000001">
    <property type="protein sequence ID" value="MEM0541260.1"/>
    <property type="molecule type" value="Genomic_DNA"/>
</dbReference>
<keyword evidence="2" id="KW-0560">Oxidoreductase</keyword>
<dbReference type="GO" id="GO:0016491">
    <property type="term" value="F:oxidoreductase activity"/>
    <property type="evidence" value="ECO:0007669"/>
    <property type="project" value="UniProtKB-KW"/>
</dbReference>
<dbReference type="Gene3D" id="3.50.50.60">
    <property type="entry name" value="FAD/NAD(P)-binding domain"/>
    <property type="match status" value="1"/>
</dbReference>
<dbReference type="PANTHER" id="PTHR13847">
    <property type="entry name" value="SARCOSINE DEHYDROGENASE-RELATED"/>
    <property type="match status" value="1"/>
</dbReference>
<feature type="domain" description="FAD dependent oxidoreductase" evidence="1">
    <location>
        <begin position="3"/>
        <end position="325"/>
    </location>
</feature>
<proteinExistence type="predicted"/>
<dbReference type="InterPro" id="IPR006076">
    <property type="entry name" value="FAD-dep_OxRdtase"/>
</dbReference>
<dbReference type="RefSeq" id="WP_342694493.1">
    <property type="nucleotide sequence ID" value="NZ_JBCGDO010000001.1"/>
</dbReference>
<sequence length="344" mass="38593">MLDYIIVGSGLAGIAFAETLLQHNKSFIVFDNHSQNSTRIAGGLYNPVILKRFSEVWNAKAQLELAVVFYKAIEDKLGVHFDFKLPIYRKFFSIEEQNNWFVASDKVNLAPFLSSTLITKTFSGMDSPFGYGEVLHTGYVDTVVLLERYHQYLKGLGLLFETGFNYSDLAVMDDSVSYHDVSAKQIVFAEGFGLHANPFFNYLSLDGTKGELLIIKAPNLDLDVIINTSVFIVPLGDGLFKVGATYNWQDKTCVVTDEGKQELIDKLKEIITCDFEIVAHFAGVRPTVKDRRPLIGTHPGYKNLHILNGLGTRGVMLAPSMARDLFDFIENGKPLDRSIDIRRF</sequence>
<dbReference type="SUPFAM" id="SSF51971">
    <property type="entry name" value="Nucleotide-binding domain"/>
    <property type="match status" value="1"/>
</dbReference>
<dbReference type="EC" id="1.-.-.-" evidence="2"/>
<accession>A0ABU9N0K2</accession>
<comment type="caution">
    <text evidence="2">The sequence shown here is derived from an EMBL/GenBank/DDBJ whole genome shotgun (WGS) entry which is preliminary data.</text>
</comment>
<dbReference type="Gene3D" id="3.30.9.10">
    <property type="entry name" value="D-Amino Acid Oxidase, subunit A, domain 2"/>
    <property type="match status" value="1"/>
</dbReference>
<keyword evidence="3" id="KW-1185">Reference proteome</keyword>
<reference evidence="2 3" key="1">
    <citation type="submission" date="2024-03" db="EMBL/GenBank/DDBJ databases">
        <title>Two novel species of the genus Flavobacterium exhibiting potentially degradation of complex polysaccharides.</title>
        <authorList>
            <person name="Lian X."/>
        </authorList>
    </citation>
    <scope>NUCLEOTIDE SEQUENCE [LARGE SCALE GENOMIC DNA]</scope>
    <source>
        <strain evidence="3">j3</strain>
    </source>
</reference>
<protein>
    <submittedName>
        <fullName evidence="2">FAD-dependent oxidoreductase</fullName>
        <ecNumber evidence="2">1.-.-.-</ecNumber>
    </submittedName>
</protein>
<dbReference type="Pfam" id="PF01266">
    <property type="entry name" value="DAO"/>
    <property type="match status" value="1"/>
</dbReference>
<gene>
    <name evidence="2" type="ORF">WFZ85_01405</name>
</gene>
<dbReference type="SUPFAM" id="SSF54373">
    <property type="entry name" value="FAD-linked reductases, C-terminal domain"/>
    <property type="match status" value="1"/>
</dbReference>
<name>A0ABU9N0K2_9FLAO</name>
<dbReference type="Proteomes" id="UP001460072">
    <property type="component" value="Unassembled WGS sequence"/>
</dbReference>
<evidence type="ECO:0000313" key="3">
    <source>
        <dbReference type="Proteomes" id="UP001460072"/>
    </source>
</evidence>
<dbReference type="InterPro" id="IPR036188">
    <property type="entry name" value="FAD/NAD-bd_sf"/>
</dbReference>
<evidence type="ECO:0000259" key="1">
    <source>
        <dbReference type="Pfam" id="PF01266"/>
    </source>
</evidence>